<dbReference type="InterPro" id="IPR048683">
    <property type="entry name" value="Sf6_terminase"/>
</dbReference>
<sequence length="145" mass="16344">MTKRKRGRPPTEVPADLAQEALDWISKGNPLSEWCRLPGKVDRSTVHRWAEKDTEFAQRLAHARDLGYDEIALDIIRLAETKPLMFVDPGGYERVDQGSVAWHRLRVDTRMKLLACWSPNKYGNRVALDHAGGVSINVVTGVPID</sequence>
<evidence type="ECO:0000313" key="1">
    <source>
        <dbReference type="EMBL" id="CAB4150366.1"/>
    </source>
</evidence>
<protein>
    <recommendedName>
        <fullName evidence="3">Terminase small subunit</fullName>
    </recommendedName>
</protein>
<reference evidence="1" key="1">
    <citation type="submission" date="2020-04" db="EMBL/GenBank/DDBJ databases">
        <authorList>
            <person name="Chiriac C."/>
            <person name="Salcher M."/>
            <person name="Ghai R."/>
            <person name="Kavagutti S V."/>
        </authorList>
    </citation>
    <scope>NUCLEOTIDE SEQUENCE</scope>
</reference>
<dbReference type="EMBL" id="LR797279">
    <property type="protein sequence ID" value="CAB4199197.1"/>
    <property type="molecule type" value="Genomic_DNA"/>
</dbReference>
<name>A0A6J5MZD2_9CAUD</name>
<accession>A0A6J5MZD2</accession>
<dbReference type="Pfam" id="PF20901">
    <property type="entry name" value="Sf6_terminase"/>
    <property type="match status" value="1"/>
</dbReference>
<organism evidence="1">
    <name type="scientific">uncultured Caudovirales phage</name>
    <dbReference type="NCBI Taxonomy" id="2100421"/>
    <lineage>
        <taxon>Viruses</taxon>
        <taxon>Duplodnaviria</taxon>
        <taxon>Heunggongvirae</taxon>
        <taxon>Uroviricota</taxon>
        <taxon>Caudoviricetes</taxon>
        <taxon>Peduoviridae</taxon>
        <taxon>Maltschvirus</taxon>
        <taxon>Maltschvirus maltsch</taxon>
    </lineage>
</organism>
<dbReference type="EMBL" id="LR796545">
    <property type="protein sequence ID" value="CAB4150366.1"/>
    <property type="molecule type" value="Genomic_DNA"/>
</dbReference>
<evidence type="ECO:0008006" key="3">
    <source>
        <dbReference type="Google" id="ProtNLM"/>
    </source>
</evidence>
<dbReference type="Gene3D" id="1.10.10.60">
    <property type="entry name" value="Homeodomain-like"/>
    <property type="match status" value="1"/>
</dbReference>
<gene>
    <name evidence="2" type="ORF">UFOVP1332_27</name>
    <name evidence="1" type="ORF">UFOVP565_16</name>
</gene>
<proteinExistence type="predicted"/>
<evidence type="ECO:0000313" key="2">
    <source>
        <dbReference type="EMBL" id="CAB4199197.1"/>
    </source>
</evidence>